<proteinExistence type="predicted"/>
<dbReference type="EMBL" id="KQ459582">
    <property type="protein sequence ID" value="KPI98748.1"/>
    <property type="molecule type" value="Genomic_DNA"/>
</dbReference>
<dbReference type="STRING" id="66420.A0A194Q0C1"/>
<evidence type="ECO:0000313" key="2">
    <source>
        <dbReference type="Proteomes" id="UP000053268"/>
    </source>
</evidence>
<reference evidence="1 2" key="1">
    <citation type="journal article" date="2015" name="Nat. Commun.">
        <title>Outbred genome sequencing and CRISPR/Cas9 gene editing in butterflies.</title>
        <authorList>
            <person name="Li X."/>
            <person name="Fan D."/>
            <person name="Zhang W."/>
            <person name="Liu G."/>
            <person name="Zhang L."/>
            <person name="Zhao L."/>
            <person name="Fang X."/>
            <person name="Chen L."/>
            <person name="Dong Y."/>
            <person name="Chen Y."/>
            <person name="Ding Y."/>
            <person name="Zhao R."/>
            <person name="Feng M."/>
            <person name="Zhu Y."/>
            <person name="Feng Y."/>
            <person name="Jiang X."/>
            <person name="Zhu D."/>
            <person name="Xiang H."/>
            <person name="Feng X."/>
            <person name="Li S."/>
            <person name="Wang J."/>
            <person name="Zhang G."/>
            <person name="Kronforst M.R."/>
            <person name="Wang W."/>
        </authorList>
    </citation>
    <scope>NUCLEOTIDE SEQUENCE [LARGE SCALE GENOMIC DNA]</scope>
    <source>
        <strain evidence="1">Ya'a_city_454_Px</strain>
        <tissue evidence="1">Whole body</tissue>
    </source>
</reference>
<gene>
    <name evidence="1" type="ORF">RR46_10066</name>
</gene>
<protein>
    <recommendedName>
        <fullName evidence="3">PAS domain-containing protein</fullName>
    </recommendedName>
</protein>
<name>A0A194Q0C1_PAPXU</name>
<dbReference type="Proteomes" id="UP000053268">
    <property type="component" value="Unassembled WGS sequence"/>
</dbReference>
<sequence>MASSIKHKRLRNTRALNGFLMMMTQNGKLLYISDNAAEYLGHSMKHPVNCDEFGGRRV</sequence>
<dbReference type="Gene3D" id="3.30.450.20">
    <property type="entry name" value="PAS domain"/>
    <property type="match status" value="1"/>
</dbReference>
<dbReference type="AlphaFoldDB" id="A0A194Q0C1"/>
<evidence type="ECO:0008006" key="3">
    <source>
        <dbReference type="Google" id="ProtNLM"/>
    </source>
</evidence>
<evidence type="ECO:0000313" key="1">
    <source>
        <dbReference type="EMBL" id="KPI98748.1"/>
    </source>
</evidence>
<keyword evidence="2" id="KW-1185">Reference proteome</keyword>
<accession>A0A194Q0C1</accession>
<organism evidence="1 2">
    <name type="scientific">Papilio xuthus</name>
    <name type="common">Asian swallowtail butterfly</name>
    <dbReference type="NCBI Taxonomy" id="66420"/>
    <lineage>
        <taxon>Eukaryota</taxon>
        <taxon>Metazoa</taxon>
        <taxon>Ecdysozoa</taxon>
        <taxon>Arthropoda</taxon>
        <taxon>Hexapoda</taxon>
        <taxon>Insecta</taxon>
        <taxon>Pterygota</taxon>
        <taxon>Neoptera</taxon>
        <taxon>Endopterygota</taxon>
        <taxon>Lepidoptera</taxon>
        <taxon>Glossata</taxon>
        <taxon>Ditrysia</taxon>
        <taxon>Papilionoidea</taxon>
        <taxon>Papilionidae</taxon>
        <taxon>Papilioninae</taxon>
        <taxon>Papilio</taxon>
    </lineage>
</organism>